<gene>
    <name evidence="2" type="ORF">OCOJLMKI_0600</name>
</gene>
<dbReference type="EMBL" id="BPQP01000008">
    <property type="protein sequence ID" value="GJD93406.1"/>
    <property type="molecule type" value="Genomic_DNA"/>
</dbReference>
<evidence type="ECO:0000313" key="3">
    <source>
        <dbReference type="Proteomes" id="UP001055125"/>
    </source>
</evidence>
<comment type="caution">
    <text evidence="2">The sequence shown here is derived from an EMBL/GenBank/DDBJ whole genome shotgun (WGS) entry which is preliminary data.</text>
</comment>
<sequence length="84" mass="9281">MAKGSRDTFIVQGFRPKGRGLEAEQPREARDEPHALSLGERLAKSKAGVVVLRRSGDTELGDFEEPVVLATYGQVPLIFRDLPF</sequence>
<name>A0ABQ4RRK0_9HYPH</name>
<feature type="compositionally biased region" description="Basic and acidic residues" evidence="1">
    <location>
        <begin position="19"/>
        <end position="34"/>
    </location>
</feature>
<protein>
    <submittedName>
        <fullName evidence="2">Uncharacterized protein</fullName>
    </submittedName>
</protein>
<reference evidence="2" key="1">
    <citation type="journal article" date="2021" name="Front. Microbiol.">
        <title>Comprehensive Comparative Genomics and Phenotyping of Methylobacterium Species.</title>
        <authorList>
            <person name="Alessa O."/>
            <person name="Ogura Y."/>
            <person name="Fujitani Y."/>
            <person name="Takami H."/>
            <person name="Hayashi T."/>
            <person name="Sahin N."/>
            <person name="Tani A."/>
        </authorList>
    </citation>
    <scope>NUCLEOTIDE SEQUENCE</scope>
    <source>
        <strain evidence="2">DSM 19015</strain>
    </source>
</reference>
<accession>A0ABQ4RRK0</accession>
<evidence type="ECO:0000256" key="1">
    <source>
        <dbReference type="SAM" id="MobiDB-lite"/>
    </source>
</evidence>
<evidence type="ECO:0000313" key="2">
    <source>
        <dbReference type="EMBL" id="GJD93406.1"/>
    </source>
</evidence>
<dbReference type="Proteomes" id="UP001055125">
    <property type="component" value="Unassembled WGS sequence"/>
</dbReference>
<organism evidence="2 3">
    <name type="scientific">Methylobacterium iners</name>
    <dbReference type="NCBI Taxonomy" id="418707"/>
    <lineage>
        <taxon>Bacteria</taxon>
        <taxon>Pseudomonadati</taxon>
        <taxon>Pseudomonadota</taxon>
        <taxon>Alphaproteobacteria</taxon>
        <taxon>Hyphomicrobiales</taxon>
        <taxon>Methylobacteriaceae</taxon>
        <taxon>Methylobacterium</taxon>
    </lineage>
</organism>
<feature type="region of interest" description="Disordered" evidence="1">
    <location>
        <begin position="16"/>
        <end position="38"/>
    </location>
</feature>
<dbReference type="RefSeq" id="WP_238242613.1">
    <property type="nucleotide sequence ID" value="NZ_BPQP01000008.1"/>
</dbReference>
<keyword evidence="3" id="KW-1185">Reference proteome</keyword>
<reference evidence="2" key="2">
    <citation type="submission" date="2021-08" db="EMBL/GenBank/DDBJ databases">
        <authorList>
            <person name="Tani A."/>
            <person name="Ola A."/>
            <person name="Ogura Y."/>
            <person name="Katsura K."/>
            <person name="Hayashi T."/>
        </authorList>
    </citation>
    <scope>NUCLEOTIDE SEQUENCE</scope>
    <source>
        <strain evidence="2">DSM 19015</strain>
    </source>
</reference>
<proteinExistence type="predicted"/>